<keyword evidence="1" id="KW-0812">Transmembrane</keyword>
<evidence type="ECO:0000313" key="3">
    <source>
        <dbReference type="Proteomes" id="UP000777482"/>
    </source>
</evidence>
<keyword evidence="3" id="KW-1185">Reference proteome</keyword>
<gene>
    <name evidence="2" type="ORF">C6P46_001008</name>
</gene>
<comment type="caution">
    <text evidence="2">The sequence shown here is derived from an EMBL/GenBank/DDBJ whole genome shotgun (WGS) entry which is preliminary data.</text>
</comment>
<feature type="transmembrane region" description="Helical" evidence="1">
    <location>
        <begin position="170"/>
        <end position="192"/>
    </location>
</feature>
<dbReference type="Proteomes" id="UP000777482">
    <property type="component" value="Unassembled WGS sequence"/>
</dbReference>
<protein>
    <submittedName>
        <fullName evidence="2">Uncharacterized protein</fullName>
    </submittedName>
</protein>
<keyword evidence="1" id="KW-0472">Membrane</keyword>
<evidence type="ECO:0000256" key="1">
    <source>
        <dbReference type="SAM" id="Phobius"/>
    </source>
</evidence>
<dbReference type="EMBL" id="PUHQ01000121">
    <property type="protein sequence ID" value="KAG0655411.1"/>
    <property type="molecule type" value="Genomic_DNA"/>
</dbReference>
<feature type="transmembrane region" description="Helical" evidence="1">
    <location>
        <begin position="347"/>
        <end position="370"/>
    </location>
</feature>
<accession>A0A9P6VUH3</accession>
<organism evidence="2 3">
    <name type="scientific">Rhodotorula mucilaginosa</name>
    <name type="common">Yeast</name>
    <name type="synonym">Rhodotorula rubra</name>
    <dbReference type="NCBI Taxonomy" id="5537"/>
    <lineage>
        <taxon>Eukaryota</taxon>
        <taxon>Fungi</taxon>
        <taxon>Dikarya</taxon>
        <taxon>Basidiomycota</taxon>
        <taxon>Pucciniomycotina</taxon>
        <taxon>Microbotryomycetes</taxon>
        <taxon>Sporidiobolales</taxon>
        <taxon>Sporidiobolaceae</taxon>
        <taxon>Rhodotorula</taxon>
    </lineage>
</organism>
<evidence type="ECO:0000313" key="2">
    <source>
        <dbReference type="EMBL" id="KAG0655411.1"/>
    </source>
</evidence>
<feature type="transmembrane region" description="Helical" evidence="1">
    <location>
        <begin position="213"/>
        <end position="236"/>
    </location>
</feature>
<dbReference type="AlphaFoldDB" id="A0A9P6VUH3"/>
<proteinExistence type="predicted"/>
<reference evidence="2 3" key="1">
    <citation type="submission" date="2020-11" db="EMBL/GenBank/DDBJ databases">
        <title>Kefir isolates.</title>
        <authorList>
            <person name="Marcisauskas S."/>
            <person name="Kim Y."/>
            <person name="Blasche S."/>
        </authorList>
    </citation>
    <scope>NUCLEOTIDE SEQUENCE [LARGE SCALE GENOMIC DNA]</scope>
    <source>
        <strain evidence="2 3">KR</strain>
    </source>
</reference>
<keyword evidence="1" id="KW-1133">Transmembrane helix</keyword>
<feature type="transmembrane region" description="Helical" evidence="1">
    <location>
        <begin position="321"/>
        <end position="341"/>
    </location>
</feature>
<name>A0A9P6VUH3_RHOMI</name>
<sequence length="456" mass="48780">MTTKAPASAALLAQAVGDVAPFLGAGSSSGLATPTQELSEPEATTQLDMGAPTWTETLCGPLGSRRRFVSFHLVALALSTAIRSCLFSTELGFGKYLLENLAPVEREGVRWFWIVGMRALELAAGALVWKRVRGAVKHDGAAFGTLLALVSRIPLYTFEHSYFLLSTQTVSVLLLIDVLTFAGAFALLPHLLPHPPAPRPILSTFSRLQADPAQYLNVLFSLGLAVCVSALGSFILEREGGRAFIERNVFEATVPSYLMRDQLTTKEVLEHPTWTIPALRTYDASQHLSMSAHLSHALGSCLPLVPFTLAIPSALLPPWRLALVTLGLVAVPSCLTLWDVLPLTTPSALLTGVGLGIRQALSIYLISWTLESLRRTRSVKNVKVVVYDQQLGGVEGEEVVDVIATAVVEAIVETEAVEQVDAATAVTSVGSSSALASGGKRASPRRKAVLRGEIDL</sequence>
<dbReference type="OrthoDB" id="2525509at2759"/>